<evidence type="ECO:0000256" key="5">
    <source>
        <dbReference type="ARBA" id="ARBA00022741"/>
    </source>
</evidence>
<evidence type="ECO:0000256" key="9">
    <source>
        <dbReference type="SAM" id="Phobius"/>
    </source>
</evidence>
<dbReference type="PANTHER" id="PTHR48041">
    <property type="entry name" value="ABC TRANSPORTER G FAMILY MEMBER 28"/>
    <property type="match status" value="1"/>
</dbReference>
<keyword evidence="3" id="KW-0813">Transport</keyword>
<sequence length="628" mass="71406">MSEKTSVVRYDKDGGKVDMKLQNEDAASCVRLRNEADPVGIHFENISCSVRAGLSFWRNERKLILKSVSGDFEAGKFTAIIGPSGSGKSTLMDIISGYRLKDVTGNVYVNGSQSNIKQLTKKSGYIMQDDKLQQLLTIEEAMMFAANVKLRANLRISAKRAMVMEILKNFSLVDHIHTLTKNLSGGQRKRLAIALELISNPPVLFLDEPTSGLDSKAAKQCLEILRQLSFEGRTVVCSIHQPSTLMLNLFHNAYMLADGRCVYQGSVNNFLPFLTANELECPVYHNPVEFLIEICVFAPETHINGLVNSINNGKSQEWLDNPTCWTSIPLEKSRENVSRKNSKVQRIQYATPFFLQLFHLLKRIFLISSRDRFLTYLALGANIATGLALGGFFYNIGNNAKKVFVNLNVVFLWVMFVMYNALTSRVVTFPNELPVIKREHFNRWYSLKAYFIASTIGDIPVQVICVSLFMSIVYYLTGQPVEIKRFSYSTLTLILIAIIFQDYGICVGTLLDVQTGFIFGVFSTFPWVMFSGFFLYARDTPQIFRKLFDLSIVRRGFEAIVISLIGFDRKPFACYDVFCAFRFPEFVSRIIDIDLDNFEKDIMFLVITLLITKLCCFFALMYKISWKR</sequence>
<dbReference type="InterPro" id="IPR013525">
    <property type="entry name" value="ABC2_TM"/>
</dbReference>
<evidence type="ECO:0000256" key="2">
    <source>
        <dbReference type="ARBA" id="ARBA00005814"/>
    </source>
</evidence>
<dbReference type="GO" id="GO:0005886">
    <property type="term" value="C:plasma membrane"/>
    <property type="evidence" value="ECO:0007669"/>
    <property type="project" value="TreeGrafter"/>
</dbReference>
<evidence type="ECO:0000259" key="10">
    <source>
        <dbReference type="PROSITE" id="PS50893"/>
    </source>
</evidence>
<comment type="similarity">
    <text evidence="2">Belongs to the ABC transporter superfamily. ABCG family. Eye pigment precursor importer (TC 3.A.1.204) subfamily.</text>
</comment>
<dbReference type="InterPro" id="IPR003593">
    <property type="entry name" value="AAA+_ATPase"/>
</dbReference>
<keyword evidence="6" id="KW-0067">ATP-binding</keyword>
<feature type="transmembrane region" description="Helical" evidence="9">
    <location>
        <begin position="373"/>
        <end position="396"/>
    </location>
</feature>
<dbReference type="InterPro" id="IPR017871">
    <property type="entry name" value="ABC_transporter-like_CS"/>
</dbReference>
<comment type="subcellular location">
    <subcellularLocation>
        <location evidence="1">Membrane</location>
        <topology evidence="1">Multi-pass membrane protein</topology>
    </subcellularLocation>
</comment>
<dbReference type="Gene3D" id="3.40.50.300">
    <property type="entry name" value="P-loop containing nucleotide triphosphate hydrolases"/>
    <property type="match status" value="1"/>
</dbReference>
<feature type="transmembrane region" description="Helical" evidence="9">
    <location>
        <begin position="488"/>
        <end position="511"/>
    </location>
</feature>
<accession>A0AAN9Y799</accession>
<evidence type="ECO:0000313" key="12">
    <source>
        <dbReference type="Proteomes" id="UP001367676"/>
    </source>
</evidence>
<dbReference type="AlphaFoldDB" id="A0AAN9Y799"/>
<feature type="transmembrane region" description="Helical" evidence="9">
    <location>
        <begin position="449"/>
        <end position="476"/>
    </location>
</feature>
<keyword evidence="5" id="KW-0547">Nucleotide-binding</keyword>
<dbReference type="PROSITE" id="PS50893">
    <property type="entry name" value="ABC_TRANSPORTER_2"/>
    <property type="match status" value="1"/>
</dbReference>
<protein>
    <recommendedName>
        <fullName evidence="10">ABC transporter domain-containing protein</fullName>
    </recommendedName>
</protein>
<dbReference type="Proteomes" id="UP001367676">
    <property type="component" value="Unassembled WGS sequence"/>
</dbReference>
<feature type="transmembrane region" description="Helical" evidence="9">
    <location>
        <begin position="403"/>
        <end position="422"/>
    </location>
</feature>
<dbReference type="InterPro" id="IPR027417">
    <property type="entry name" value="P-loop_NTPase"/>
</dbReference>
<dbReference type="Pfam" id="PF01061">
    <property type="entry name" value="ABC2_membrane"/>
    <property type="match status" value="1"/>
</dbReference>
<keyword evidence="7 9" id="KW-1133">Transmembrane helix</keyword>
<evidence type="ECO:0000256" key="3">
    <source>
        <dbReference type="ARBA" id="ARBA00022448"/>
    </source>
</evidence>
<proteinExistence type="inferred from homology"/>
<dbReference type="CDD" id="cd03213">
    <property type="entry name" value="ABCG_EPDR"/>
    <property type="match status" value="1"/>
</dbReference>
<name>A0AAN9Y799_9HEMI</name>
<dbReference type="PANTHER" id="PTHR48041:SF78">
    <property type="entry name" value="ABC TRANSPORTER EXPRESSED IN TRACHEA, ISOFORM A"/>
    <property type="match status" value="1"/>
</dbReference>
<feature type="transmembrane region" description="Helical" evidence="9">
    <location>
        <begin position="517"/>
        <end position="536"/>
    </location>
</feature>
<evidence type="ECO:0000256" key="7">
    <source>
        <dbReference type="ARBA" id="ARBA00022989"/>
    </source>
</evidence>
<dbReference type="Pfam" id="PF00005">
    <property type="entry name" value="ABC_tran"/>
    <property type="match status" value="1"/>
</dbReference>
<dbReference type="GO" id="GO:0016887">
    <property type="term" value="F:ATP hydrolysis activity"/>
    <property type="evidence" value="ECO:0007669"/>
    <property type="project" value="InterPro"/>
</dbReference>
<dbReference type="InterPro" id="IPR003439">
    <property type="entry name" value="ABC_transporter-like_ATP-bd"/>
</dbReference>
<evidence type="ECO:0000256" key="4">
    <source>
        <dbReference type="ARBA" id="ARBA00022692"/>
    </source>
</evidence>
<evidence type="ECO:0000256" key="1">
    <source>
        <dbReference type="ARBA" id="ARBA00004141"/>
    </source>
</evidence>
<keyword evidence="4 9" id="KW-0812">Transmembrane</keyword>
<dbReference type="PROSITE" id="PS00211">
    <property type="entry name" value="ABC_TRANSPORTER_1"/>
    <property type="match status" value="1"/>
</dbReference>
<dbReference type="InterPro" id="IPR050352">
    <property type="entry name" value="ABCG_transporters"/>
</dbReference>
<evidence type="ECO:0000313" key="11">
    <source>
        <dbReference type="EMBL" id="KAK7597801.1"/>
    </source>
</evidence>
<feature type="domain" description="ABC transporter" evidence="10">
    <location>
        <begin position="41"/>
        <end position="283"/>
    </location>
</feature>
<feature type="transmembrane region" description="Helical" evidence="9">
    <location>
        <begin position="548"/>
        <end position="567"/>
    </location>
</feature>
<comment type="caution">
    <text evidence="11">The sequence shown here is derived from an EMBL/GenBank/DDBJ whole genome shotgun (WGS) entry which is preliminary data.</text>
</comment>
<gene>
    <name evidence="11" type="ORF">V9T40_010026</name>
</gene>
<keyword evidence="12" id="KW-1185">Reference proteome</keyword>
<dbReference type="SMART" id="SM00382">
    <property type="entry name" value="AAA"/>
    <property type="match status" value="1"/>
</dbReference>
<reference evidence="11 12" key="1">
    <citation type="submission" date="2024-03" db="EMBL/GenBank/DDBJ databases">
        <title>Adaptation during the transition from Ophiocordyceps entomopathogen to insect associate is accompanied by gene loss and intensified selection.</title>
        <authorList>
            <person name="Ward C.M."/>
            <person name="Onetto C.A."/>
            <person name="Borneman A.R."/>
        </authorList>
    </citation>
    <scope>NUCLEOTIDE SEQUENCE [LARGE SCALE GENOMIC DNA]</scope>
    <source>
        <strain evidence="11">AWRI1</strain>
        <tissue evidence="11">Single Adult Female</tissue>
    </source>
</reference>
<dbReference type="GO" id="GO:0005524">
    <property type="term" value="F:ATP binding"/>
    <property type="evidence" value="ECO:0007669"/>
    <property type="project" value="UniProtKB-KW"/>
</dbReference>
<evidence type="ECO:0000256" key="8">
    <source>
        <dbReference type="ARBA" id="ARBA00023136"/>
    </source>
</evidence>
<dbReference type="EMBL" id="JBBCAQ010000017">
    <property type="protein sequence ID" value="KAK7597801.1"/>
    <property type="molecule type" value="Genomic_DNA"/>
</dbReference>
<keyword evidence="8 9" id="KW-0472">Membrane</keyword>
<feature type="transmembrane region" description="Helical" evidence="9">
    <location>
        <begin position="602"/>
        <end position="622"/>
    </location>
</feature>
<dbReference type="GO" id="GO:0140359">
    <property type="term" value="F:ABC-type transporter activity"/>
    <property type="evidence" value="ECO:0007669"/>
    <property type="project" value="InterPro"/>
</dbReference>
<evidence type="ECO:0000256" key="6">
    <source>
        <dbReference type="ARBA" id="ARBA00022840"/>
    </source>
</evidence>
<organism evidence="11 12">
    <name type="scientific">Parthenolecanium corni</name>
    <dbReference type="NCBI Taxonomy" id="536013"/>
    <lineage>
        <taxon>Eukaryota</taxon>
        <taxon>Metazoa</taxon>
        <taxon>Ecdysozoa</taxon>
        <taxon>Arthropoda</taxon>
        <taxon>Hexapoda</taxon>
        <taxon>Insecta</taxon>
        <taxon>Pterygota</taxon>
        <taxon>Neoptera</taxon>
        <taxon>Paraneoptera</taxon>
        <taxon>Hemiptera</taxon>
        <taxon>Sternorrhyncha</taxon>
        <taxon>Coccoidea</taxon>
        <taxon>Coccidae</taxon>
        <taxon>Parthenolecanium</taxon>
    </lineage>
</organism>
<dbReference type="FunFam" id="3.40.50.300:FF:001077">
    <property type="entry name" value="Uncharacterized protein, isoform A"/>
    <property type="match status" value="1"/>
</dbReference>
<dbReference type="SUPFAM" id="SSF52540">
    <property type="entry name" value="P-loop containing nucleoside triphosphate hydrolases"/>
    <property type="match status" value="1"/>
</dbReference>